<dbReference type="Gene3D" id="3.40.190.10">
    <property type="entry name" value="Periplasmic binding protein-like II"/>
    <property type="match status" value="1"/>
</dbReference>
<dbReference type="GO" id="GO:0004664">
    <property type="term" value="F:prephenate dehydratase activity"/>
    <property type="evidence" value="ECO:0007669"/>
    <property type="project" value="InterPro"/>
</dbReference>
<protein>
    <recommendedName>
        <fullName evidence="1">Prephenate dehydratase domain-containing protein</fullName>
    </recommendedName>
</protein>
<evidence type="ECO:0000313" key="3">
    <source>
        <dbReference type="Proteomes" id="UP001142400"/>
    </source>
</evidence>
<comment type="caution">
    <text evidence="2">The sequence shown here is derived from an EMBL/GenBank/DDBJ whole genome shotgun (WGS) entry which is preliminary data.</text>
</comment>
<proteinExistence type="predicted"/>
<dbReference type="Proteomes" id="UP001142400">
    <property type="component" value="Unassembled WGS sequence"/>
</dbReference>
<dbReference type="PROSITE" id="PS51171">
    <property type="entry name" value="PREPHENATE_DEHYDR_3"/>
    <property type="match status" value="1"/>
</dbReference>
<gene>
    <name evidence="2" type="ORF">NQU54_44995</name>
</gene>
<dbReference type="InterPro" id="IPR001086">
    <property type="entry name" value="Preph_deHydtase"/>
</dbReference>
<dbReference type="RefSeq" id="WP_257636080.1">
    <property type="nucleotide sequence ID" value="NZ_JANIIC010000099.1"/>
</dbReference>
<feature type="domain" description="Prephenate dehydratase" evidence="1">
    <location>
        <begin position="19"/>
        <end position="198"/>
    </location>
</feature>
<reference evidence="2" key="1">
    <citation type="submission" date="2022-06" db="EMBL/GenBank/DDBJ databases">
        <title>WGS of actinobacteria.</title>
        <authorList>
            <person name="Thawai C."/>
        </authorList>
    </citation>
    <scope>NUCLEOTIDE SEQUENCE</scope>
    <source>
        <strain evidence="2">DSM 42010</strain>
    </source>
</reference>
<organism evidence="2 3">
    <name type="scientific">Streptomyces malaysiensis subsp. samsunensis</name>
    <dbReference type="NCBI Taxonomy" id="459658"/>
    <lineage>
        <taxon>Bacteria</taxon>
        <taxon>Bacillati</taxon>
        <taxon>Actinomycetota</taxon>
        <taxon>Actinomycetes</taxon>
        <taxon>Kitasatosporales</taxon>
        <taxon>Streptomycetaceae</taxon>
        <taxon>Streptomyces</taxon>
        <taxon>Streptomyces violaceusniger group</taxon>
    </lineage>
</organism>
<evidence type="ECO:0000259" key="1">
    <source>
        <dbReference type="PROSITE" id="PS51171"/>
    </source>
</evidence>
<name>A0A9X2M740_STRMQ</name>
<dbReference type="GO" id="GO:0009094">
    <property type="term" value="P:L-phenylalanine biosynthetic process"/>
    <property type="evidence" value="ECO:0007669"/>
    <property type="project" value="InterPro"/>
</dbReference>
<dbReference type="AlphaFoldDB" id="A0A9X2M740"/>
<dbReference type="EMBL" id="JANIIC010000099">
    <property type="protein sequence ID" value="MCQ8835990.1"/>
    <property type="molecule type" value="Genomic_DNA"/>
</dbReference>
<evidence type="ECO:0000313" key="2">
    <source>
        <dbReference type="EMBL" id="MCQ8835990.1"/>
    </source>
</evidence>
<sequence length="205" mass="21571">MTLNGFITLLRPDPGETTAVGTLGPSGTSSEVAATLLAHRLATPGGATAPVRLFDTYEEAGAALHAREVTHVVVANAYKAVHHFYMDQALDLSDVFVMDTPLYGIAVRRDAGPVPVSPTVASHPSPVPIIDQLLSSRHTSYKVIHCDSTSAAARAAVEGTADLALTTVPAAELHGLEFISRTRPIRMVWSVFTRPAPPGQSGRAA</sequence>
<dbReference type="Pfam" id="PF00800">
    <property type="entry name" value="PDT"/>
    <property type="match status" value="1"/>
</dbReference>
<dbReference type="SUPFAM" id="SSF53850">
    <property type="entry name" value="Periplasmic binding protein-like II"/>
    <property type="match status" value="1"/>
</dbReference>
<accession>A0A9X2M740</accession>
<keyword evidence="3" id="KW-1185">Reference proteome</keyword>